<feature type="repeat" description="WD" evidence="2">
    <location>
        <begin position="245"/>
        <end position="286"/>
    </location>
</feature>
<dbReference type="PANTHER" id="PTHR15622">
    <property type="entry name" value="WD40 REPEAT PROTEIN"/>
    <property type="match status" value="1"/>
</dbReference>
<dbReference type="GO" id="GO:0000209">
    <property type="term" value="P:protein polyubiquitination"/>
    <property type="evidence" value="ECO:0007669"/>
    <property type="project" value="TreeGrafter"/>
</dbReference>
<dbReference type="InterPro" id="IPR011047">
    <property type="entry name" value="Quinoprotein_ADH-like_sf"/>
</dbReference>
<reference evidence="3 4" key="1">
    <citation type="journal article" date="2011" name="Front. Microbiol.">
        <title>Genomic signatures of strain selection and enhancement in Bacillus atrophaeus var. globigii, a historical biowarfare simulant.</title>
        <authorList>
            <person name="Gibbons H.S."/>
            <person name="Broomall S.M."/>
            <person name="McNew L.A."/>
            <person name="Daligault H."/>
            <person name="Chapman C."/>
            <person name="Bruce D."/>
            <person name="Karavis M."/>
            <person name="Krepps M."/>
            <person name="McGregor P.A."/>
            <person name="Hong C."/>
            <person name="Park K.H."/>
            <person name="Akmal A."/>
            <person name="Feldman A."/>
            <person name="Lin J.S."/>
            <person name="Chang W.E."/>
            <person name="Higgs B.W."/>
            <person name="Demirev P."/>
            <person name="Lindquist J."/>
            <person name="Liem A."/>
            <person name="Fochler E."/>
            <person name="Read T.D."/>
            <person name="Tapia R."/>
            <person name="Johnson S."/>
            <person name="Bishop-Lilly K.A."/>
            <person name="Detter C."/>
            <person name="Han C."/>
            <person name="Sozhamannan S."/>
            <person name="Rosenzweig C.N."/>
            <person name="Skowronski E.W."/>
        </authorList>
    </citation>
    <scope>NUCLEOTIDE SEQUENCE [LARGE SCALE GENOMIC DNA]</scope>
    <source>
        <strain evidence="3 4">Y4G10-17</strain>
    </source>
</reference>
<dbReference type="Gene3D" id="2.130.10.10">
    <property type="entry name" value="YVTN repeat-like/Quinoprotein amine dehydrogenase"/>
    <property type="match status" value="2"/>
</dbReference>
<accession>A0A432WFP3</accession>
<dbReference type="RefSeq" id="WP_126799357.1">
    <property type="nucleotide sequence ID" value="NZ_PIPO01000004.1"/>
</dbReference>
<dbReference type="AlphaFoldDB" id="A0A432WFP3"/>
<evidence type="ECO:0000313" key="4">
    <source>
        <dbReference type="Proteomes" id="UP000287823"/>
    </source>
</evidence>
<gene>
    <name evidence="3" type="ORF">CWE14_10670</name>
</gene>
<keyword evidence="1" id="KW-0833">Ubl conjugation pathway</keyword>
<comment type="caution">
    <text evidence="3">The sequence shown here is derived from an EMBL/GenBank/DDBJ whole genome shotgun (WGS) entry which is preliminary data.</text>
</comment>
<feature type="repeat" description="WD" evidence="2">
    <location>
        <begin position="161"/>
        <end position="202"/>
    </location>
</feature>
<name>A0A432WFP3_9GAMM</name>
<dbReference type="Proteomes" id="UP000287823">
    <property type="component" value="Unassembled WGS sequence"/>
</dbReference>
<evidence type="ECO:0000313" key="3">
    <source>
        <dbReference type="EMBL" id="RUO32594.1"/>
    </source>
</evidence>
<dbReference type="Pfam" id="PF00400">
    <property type="entry name" value="WD40"/>
    <property type="match status" value="2"/>
</dbReference>
<dbReference type="SUPFAM" id="SSF50998">
    <property type="entry name" value="Quinoprotein alcohol dehydrogenase-like"/>
    <property type="match status" value="1"/>
</dbReference>
<dbReference type="InterPro" id="IPR001680">
    <property type="entry name" value="WD40_rpt"/>
</dbReference>
<dbReference type="PROSITE" id="PS51257">
    <property type="entry name" value="PROKAR_LIPOPROTEIN"/>
    <property type="match status" value="1"/>
</dbReference>
<proteinExistence type="predicted"/>
<dbReference type="SMART" id="SM00320">
    <property type="entry name" value="WD40"/>
    <property type="match status" value="5"/>
</dbReference>
<dbReference type="InterPro" id="IPR015943">
    <property type="entry name" value="WD40/YVTN_repeat-like_dom_sf"/>
</dbReference>
<dbReference type="PROSITE" id="PS50082">
    <property type="entry name" value="WD_REPEATS_2"/>
    <property type="match status" value="2"/>
</dbReference>
<organism evidence="3 4">
    <name type="scientific">Aliidiomarina soli</name>
    <dbReference type="NCBI Taxonomy" id="1928574"/>
    <lineage>
        <taxon>Bacteria</taxon>
        <taxon>Pseudomonadati</taxon>
        <taxon>Pseudomonadota</taxon>
        <taxon>Gammaproteobacteria</taxon>
        <taxon>Alteromonadales</taxon>
        <taxon>Idiomarinaceae</taxon>
        <taxon>Aliidiomarina</taxon>
    </lineage>
</organism>
<dbReference type="InterPro" id="IPR051983">
    <property type="entry name" value="WSB_SOCS-box_domain"/>
</dbReference>
<keyword evidence="2" id="KW-0853">WD repeat</keyword>
<evidence type="ECO:0000256" key="2">
    <source>
        <dbReference type="PROSITE-ProRule" id="PRU00221"/>
    </source>
</evidence>
<sequence>MTTRAQRGFIVVGLLLSGWLLSACSPSAEKLQRDQRSPSRTQAAAISPDGELSFVATAEHGLMLFDLTTDERKHNWQQDEDGISQIRAVALAADKSVAVAASRETIALWDTNSGEVRGYWRLEEAGIRDVAVSSQGRHLIIGRSDGVVVVFEPETGRRLEFLGHSERINSVDISANGRYVISGADDHMSLLWDTGSGQVLQRFPGDGRIALVRFNPDGSTAFTASAQTAHIWHLTSAEKISELRHRSRHKSFLSADFSADGRFLVTGSPSRHVEVWRVEDGERLSSSQVKGREDDYPPRAAVIAVAFIDGSDEIVSENSAGFGERWRLQGILENQAR</sequence>
<protein>
    <submittedName>
        <fullName evidence="3">Uncharacterized protein</fullName>
    </submittedName>
</protein>
<dbReference type="PANTHER" id="PTHR15622:SF2">
    <property type="entry name" value="U4_U6 SMALL NUCLEAR RIBONUCLEOPROTEIN PRP4"/>
    <property type="match status" value="1"/>
</dbReference>
<dbReference type="EMBL" id="PIPO01000004">
    <property type="protein sequence ID" value="RUO32594.1"/>
    <property type="molecule type" value="Genomic_DNA"/>
</dbReference>
<evidence type="ECO:0000256" key="1">
    <source>
        <dbReference type="ARBA" id="ARBA00022786"/>
    </source>
</evidence>
<dbReference type="PROSITE" id="PS50294">
    <property type="entry name" value="WD_REPEATS_REGION"/>
    <property type="match status" value="1"/>
</dbReference>
<keyword evidence="4" id="KW-1185">Reference proteome</keyword>